<dbReference type="PANTHER" id="PTHR30572">
    <property type="entry name" value="MEMBRANE COMPONENT OF TRANSPORTER-RELATED"/>
    <property type="match status" value="1"/>
</dbReference>
<protein>
    <submittedName>
        <fullName evidence="10">ABC transporter permease</fullName>
    </submittedName>
</protein>
<feature type="transmembrane region" description="Helical" evidence="7">
    <location>
        <begin position="759"/>
        <end position="781"/>
    </location>
</feature>
<dbReference type="InterPro" id="IPR003838">
    <property type="entry name" value="ABC3_permease_C"/>
</dbReference>
<name>A0ABW0BR92_9BACT</name>
<feature type="domain" description="ABC3 transporter permease C-terminal" evidence="8">
    <location>
        <begin position="291"/>
        <end position="400"/>
    </location>
</feature>
<evidence type="ECO:0000256" key="5">
    <source>
        <dbReference type="ARBA" id="ARBA00023136"/>
    </source>
</evidence>
<feature type="transmembrane region" description="Helical" evidence="7">
    <location>
        <begin position="21"/>
        <end position="42"/>
    </location>
</feature>
<feature type="transmembrane region" description="Helical" evidence="7">
    <location>
        <begin position="341"/>
        <end position="359"/>
    </location>
</feature>
<comment type="caution">
    <text evidence="10">The sequence shown here is derived from an EMBL/GenBank/DDBJ whole genome shotgun (WGS) entry which is preliminary data.</text>
</comment>
<feature type="transmembrane region" description="Helical" evidence="7">
    <location>
        <begin position="721"/>
        <end position="747"/>
    </location>
</feature>
<evidence type="ECO:0000313" key="11">
    <source>
        <dbReference type="Proteomes" id="UP001596163"/>
    </source>
</evidence>
<evidence type="ECO:0000256" key="3">
    <source>
        <dbReference type="ARBA" id="ARBA00022692"/>
    </source>
</evidence>
<feature type="domain" description="ABC3 transporter permease C-terminal" evidence="8">
    <location>
        <begin position="680"/>
        <end position="793"/>
    </location>
</feature>
<keyword evidence="5 7" id="KW-0472">Membrane</keyword>
<keyword evidence="4 7" id="KW-1133">Transmembrane helix</keyword>
<evidence type="ECO:0000259" key="9">
    <source>
        <dbReference type="Pfam" id="PF12704"/>
    </source>
</evidence>
<proteinExistence type="inferred from homology"/>
<evidence type="ECO:0000256" key="2">
    <source>
        <dbReference type="ARBA" id="ARBA00022475"/>
    </source>
</evidence>
<dbReference type="PANTHER" id="PTHR30572:SF4">
    <property type="entry name" value="ABC TRANSPORTER PERMEASE YTRF"/>
    <property type="match status" value="1"/>
</dbReference>
<accession>A0ABW0BR92</accession>
<feature type="domain" description="MacB-like periplasmic core" evidence="9">
    <location>
        <begin position="431"/>
        <end position="623"/>
    </location>
</feature>
<reference evidence="11" key="1">
    <citation type="journal article" date="2019" name="Int. J. Syst. Evol. Microbiol.">
        <title>The Global Catalogue of Microorganisms (GCM) 10K type strain sequencing project: providing services to taxonomists for standard genome sequencing and annotation.</title>
        <authorList>
            <consortium name="The Broad Institute Genomics Platform"/>
            <consortium name="The Broad Institute Genome Sequencing Center for Infectious Disease"/>
            <person name="Wu L."/>
            <person name="Ma J."/>
        </authorList>
    </citation>
    <scope>NUCLEOTIDE SEQUENCE [LARGE SCALE GENOMIC DNA]</scope>
    <source>
        <strain evidence="11">CGMCC 1.7030</strain>
    </source>
</reference>
<feature type="transmembrane region" description="Helical" evidence="7">
    <location>
        <begin position="674"/>
        <end position="701"/>
    </location>
</feature>
<dbReference type="InterPro" id="IPR025857">
    <property type="entry name" value="MacB_PCD"/>
</dbReference>
<feature type="transmembrane region" description="Helical" evidence="7">
    <location>
        <begin position="425"/>
        <end position="443"/>
    </location>
</feature>
<dbReference type="Pfam" id="PF02687">
    <property type="entry name" value="FtsX"/>
    <property type="match status" value="2"/>
</dbReference>
<dbReference type="InterPro" id="IPR050250">
    <property type="entry name" value="Macrolide_Exporter_MacB"/>
</dbReference>
<keyword evidence="11" id="KW-1185">Reference proteome</keyword>
<evidence type="ECO:0000259" key="8">
    <source>
        <dbReference type="Pfam" id="PF02687"/>
    </source>
</evidence>
<organism evidence="10 11">
    <name type="scientific">Algoriphagus aquatilis</name>
    <dbReference type="NCBI Taxonomy" id="490186"/>
    <lineage>
        <taxon>Bacteria</taxon>
        <taxon>Pseudomonadati</taxon>
        <taxon>Bacteroidota</taxon>
        <taxon>Cytophagia</taxon>
        <taxon>Cytophagales</taxon>
        <taxon>Cyclobacteriaceae</taxon>
        <taxon>Algoriphagus</taxon>
    </lineage>
</organism>
<evidence type="ECO:0000256" key="7">
    <source>
        <dbReference type="SAM" id="Phobius"/>
    </source>
</evidence>
<dbReference type="Pfam" id="PF12704">
    <property type="entry name" value="MacB_PCD"/>
    <property type="match status" value="2"/>
</dbReference>
<evidence type="ECO:0000313" key="10">
    <source>
        <dbReference type="EMBL" id="MFC5190362.1"/>
    </source>
</evidence>
<gene>
    <name evidence="10" type="ORF">ACFPIK_01185</name>
</gene>
<dbReference type="RefSeq" id="WP_377911362.1">
    <property type="nucleotide sequence ID" value="NZ_JBHSKS010000001.1"/>
</dbReference>
<evidence type="ECO:0000256" key="4">
    <source>
        <dbReference type="ARBA" id="ARBA00022989"/>
    </source>
</evidence>
<keyword evidence="3 7" id="KW-0812">Transmembrane</keyword>
<dbReference type="Proteomes" id="UP001596163">
    <property type="component" value="Unassembled WGS sequence"/>
</dbReference>
<comment type="similarity">
    <text evidence="6">Belongs to the ABC-4 integral membrane protein family.</text>
</comment>
<sequence length="800" mass="88440">MISNYLKIAFRSLLKRRMFSLVNLLGLVLGLVTFLVLFAYVATQWSYNDFHTRKSDLYRIVVTEGQGDYEIFLPPGYTSILEQNFEEVESVNRIATGIGSGLIAVPGTDLAFTEEQINFVEGDFFQVFSFDKIRGDADLTAPKSVVITESLAQKLFPDQDPLGKIFTLSNQFGKTELTVTGVIAGISSRSDLRGEVFVSIHTLENPAYRQGNDWADPDGLESGFVNLLLLTRPGVSSEEFAKRLTSFIQKNPGSEKTQILLQPLDAIHLGSSISDPLPSFSEMGSVLIFMAIAILILGIAYVNYLNLSSASILTRIKEIRMRRVLGAQSWQLAQQFMTETLMLLLVALGISLVLVIGIAPYLDELFGTQIWIGSLLQPMVILVIFAVLLSCSLSSGLYVVVLSGRFDLKSKLNAKPEQHGLRKSLVVFQFVISVGIIICTLLIRDQLTYMQDQTLGMNIDQKVAIAGPNDLGEDRSSQMNAFKEMLRSKSYVKELAGSNNLPGVGYNFSASGISPMVPRPEDEEHNYSMLIIDEQFLPVYEIELLAGRNFTPEEALASWNSAHKVILNEKAAKQLGFEKPKDAAGQTILWGEPFEVVGVVKDYHHMSLREEIKPSLFLPSQAVGFFTLVLEPSQLKERLAEIEGLYKQVFPGNPFSYAFTDELFARQYQQEAQLGLAFTIAGILSIVISCLGLFALAAFTVQQRTKEIGIRKVLGASSQSLVVLIGGDFLLLVMLGIGISIPISWYLMDTWQENFPYRAGLSITTFIWASVGSLTIALLTVGLQAIRATWANPVDSIQTE</sequence>
<comment type="subcellular location">
    <subcellularLocation>
        <location evidence="1">Cell membrane</location>
        <topology evidence="1">Multi-pass membrane protein</topology>
    </subcellularLocation>
</comment>
<evidence type="ECO:0000256" key="1">
    <source>
        <dbReference type="ARBA" id="ARBA00004651"/>
    </source>
</evidence>
<dbReference type="EMBL" id="JBHSKS010000001">
    <property type="protein sequence ID" value="MFC5190362.1"/>
    <property type="molecule type" value="Genomic_DNA"/>
</dbReference>
<feature type="domain" description="MacB-like periplasmic core" evidence="9">
    <location>
        <begin position="20"/>
        <end position="246"/>
    </location>
</feature>
<feature type="transmembrane region" description="Helical" evidence="7">
    <location>
        <begin position="379"/>
        <end position="404"/>
    </location>
</feature>
<feature type="transmembrane region" description="Helical" evidence="7">
    <location>
        <begin position="286"/>
        <end position="313"/>
    </location>
</feature>
<keyword evidence="2" id="KW-1003">Cell membrane</keyword>
<evidence type="ECO:0000256" key="6">
    <source>
        <dbReference type="ARBA" id="ARBA00038076"/>
    </source>
</evidence>